<feature type="chain" id="PRO_5023135739" evidence="4">
    <location>
        <begin position="24"/>
        <end position="170"/>
    </location>
</feature>
<name>A0A5B8V2J1_9SPHI</name>
<feature type="coiled-coil region" evidence="3">
    <location>
        <begin position="86"/>
        <end position="113"/>
    </location>
</feature>
<dbReference type="Pfam" id="PF03938">
    <property type="entry name" value="OmpH"/>
    <property type="match status" value="1"/>
</dbReference>
<evidence type="ECO:0000256" key="1">
    <source>
        <dbReference type="ARBA" id="ARBA00009091"/>
    </source>
</evidence>
<dbReference type="AlphaFoldDB" id="A0A5B8V2J1"/>
<dbReference type="Gene3D" id="3.30.910.20">
    <property type="entry name" value="Skp domain"/>
    <property type="match status" value="1"/>
</dbReference>
<keyword evidence="6" id="KW-1185">Reference proteome</keyword>
<dbReference type="GO" id="GO:0050821">
    <property type="term" value="P:protein stabilization"/>
    <property type="evidence" value="ECO:0007669"/>
    <property type="project" value="TreeGrafter"/>
</dbReference>
<dbReference type="PANTHER" id="PTHR35089">
    <property type="entry name" value="CHAPERONE PROTEIN SKP"/>
    <property type="match status" value="1"/>
</dbReference>
<dbReference type="RefSeq" id="WP_147033856.1">
    <property type="nucleotide sequence ID" value="NZ_CP042436.1"/>
</dbReference>
<evidence type="ECO:0000256" key="2">
    <source>
        <dbReference type="ARBA" id="ARBA00022729"/>
    </source>
</evidence>
<evidence type="ECO:0000256" key="4">
    <source>
        <dbReference type="SAM" id="SignalP"/>
    </source>
</evidence>
<gene>
    <name evidence="5" type="ORF">FRZ54_21435</name>
</gene>
<sequence>MKKLLKVALVAVCIVFAGNIAKAQVKIGYINFEQLIQQMPETKTIKTQLDAYSKQFIDQLTAMNTEYQSKGQAYTAQRSTMTDAIRTAKEAELADIQKRMNDYNTNAQQQVNAKETELSKPLFDKVRGAVAQVAKEKGYTYVINSGQTDLIVSPPGDDLMNDVKTKLGIK</sequence>
<evidence type="ECO:0000313" key="5">
    <source>
        <dbReference type="EMBL" id="QEC65023.1"/>
    </source>
</evidence>
<protein>
    <submittedName>
        <fullName evidence="5">OmpH family outer membrane protein</fullName>
    </submittedName>
</protein>
<keyword evidence="2 4" id="KW-0732">Signal</keyword>
<dbReference type="GO" id="GO:0005829">
    <property type="term" value="C:cytosol"/>
    <property type="evidence" value="ECO:0007669"/>
    <property type="project" value="TreeGrafter"/>
</dbReference>
<organism evidence="5 6">
    <name type="scientific">Mucilaginibacter ginsenosidivorans</name>
    <dbReference type="NCBI Taxonomy" id="398053"/>
    <lineage>
        <taxon>Bacteria</taxon>
        <taxon>Pseudomonadati</taxon>
        <taxon>Bacteroidota</taxon>
        <taxon>Sphingobacteriia</taxon>
        <taxon>Sphingobacteriales</taxon>
        <taxon>Sphingobacteriaceae</taxon>
        <taxon>Mucilaginibacter</taxon>
    </lineage>
</organism>
<dbReference type="SUPFAM" id="SSF111384">
    <property type="entry name" value="OmpH-like"/>
    <property type="match status" value="1"/>
</dbReference>
<keyword evidence="3" id="KW-0175">Coiled coil</keyword>
<dbReference type="InterPro" id="IPR005632">
    <property type="entry name" value="Chaperone_Skp"/>
</dbReference>
<evidence type="ECO:0000256" key="3">
    <source>
        <dbReference type="SAM" id="Coils"/>
    </source>
</evidence>
<feature type="signal peptide" evidence="4">
    <location>
        <begin position="1"/>
        <end position="23"/>
    </location>
</feature>
<reference evidence="5 6" key="1">
    <citation type="journal article" date="2017" name="Curr. Microbiol.">
        <title>Mucilaginibacter ginsenosidivorans sp. nov., Isolated from Soil of Ginseng Field.</title>
        <authorList>
            <person name="Kim M.M."/>
            <person name="Siddiqi M.Z."/>
            <person name="Im W.T."/>
        </authorList>
    </citation>
    <scope>NUCLEOTIDE SEQUENCE [LARGE SCALE GENOMIC DNA]</scope>
    <source>
        <strain evidence="5 6">Gsoil 3017</strain>
    </source>
</reference>
<dbReference type="KEGG" id="mgin:FRZ54_21435"/>
<dbReference type="InterPro" id="IPR024930">
    <property type="entry name" value="Skp_dom_sf"/>
</dbReference>
<dbReference type="EMBL" id="CP042436">
    <property type="protein sequence ID" value="QEC65023.1"/>
    <property type="molecule type" value="Genomic_DNA"/>
</dbReference>
<accession>A0A5B8V2J1</accession>
<dbReference type="Proteomes" id="UP000321479">
    <property type="component" value="Chromosome"/>
</dbReference>
<dbReference type="PANTHER" id="PTHR35089:SF1">
    <property type="entry name" value="CHAPERONE PROTEIN SKP"/>
    <property type="match status" value="1"/>
</dbReference>
<comment type="similarity">
    <text evidence="1">Belongs to the Skp family.</text>
</comment>
<evidence type="ECO:0000313" key="6">
    <source>
        <dbReference type="Proteomes" id="UP000321479"/>
    </source>
</evidence>
<dbReference type="OrthoDB" id="1524711at2"/>
<proteinExistence type="inferred from homology"/>
<dbReference type="GO" id="GO:0051082">
    <property type="term" value="F:unfolded protein binding"/>
    <property type="evidence" value="ECO:0007669"/>
    <property type="project" value="InterPro"/>
</dbReference>
<dbReference type="SMART" id="SM00935">
    <property type="entry name" value="OmpH"/>
    <property type="match status" value="1"/>
</dbReference>